<dbReference type="InterPro" id="IPR051606">
    <property type="entry name" value="Polyketide_Oxido-like"/>
</dbReference>
<dbReference type="InterPro" id="IPR036291">
    <property type="entry name" value="NAD(P)-bd_dom_sf"/>
</dbReference>
<sequence length="196" mass="21630">MRLVVLGGNGRTGVHLVDRALARGTPRKLEDVSKAFSGSPKPEAVIVTLNPSRLSDSPFSRPAAPPRFLAHSVANAITAMRQHDVKKLVVMQAMGVGDSRPHMSFWMRWVRRWTYMKHSYDDHDLVDEIVKFSGVSYVLARPPWLTDGKVGPVRTFGNTGKGVGNLATISRRSVTEFLLDACEKSDWDCSTPVIAS</sequence>
<dbReference type="Proteomes" id="UP001337655">
    <property type="component" value="Unassembled WGS sequence"/>
</dbReference>
<organism evidence="3 4">
    <name type="scientific">Saxophila tyrrhenica</name>
    <dbReference type="NCBI Taxonomy" id="1690608"/>
    <lineage>
        <taxon>Eukaryota</taxon>
        <taxon>Fungi</taxon>
        <taxon>Dikarya</taxon>
        <taxon>Ascomycota</taxon>
        <taxon>Pezizomycotina</taxon>
        <taxon>Dothideomycetes</taxon>
        <taxon>Dothideomycetidae</taxon>
        <taxon>Mycosphaerellales</taxon>
        <taxon>Extremaceae</taxon>
        <taxon>Saxophila</taxon>
    </lineage>
</organism>
<dbReference type="EMBL" id="JAVRRT010000010">
    <property type="protein sequence ID" value="KAK5168068.1"/>
    <property type="molecule type" value="Genomic_DNA"/>
</dbReference>
<dbReference type="GeneID" id="89927976"/>
<gene>
    <name evidence="3" type="ORF">LTR77_006636</name>
</gene>
<dbReference type="GO" id="GO:0042602">
    <property type="term" value="F:riboflavin reductase (NADPH) activity"/>
    <property type="evidence" value="ECO:0007669"/>
    <property type="project" value="TreeGrafter"/>
</dbReference>
<name>A0AAV9P974_9PEZI</name>
<dbReference type="RefSeq" id="XP_064657678.1">
    <property type="nucleotide sequence ID" value="XM_064803877.1"/>
</dbReference>
<evidence type="ECO:0000256" key="1">
    <source>
        <dbReference type="ARBA" id="ARBA00038376"/>
    </source>
</evidence>
<evidence type="ECO:0000313" key="4">
    <source>
        <dbReference type="Proteomes" id="UP001337655"/>
    </source>
</evidence>
<dbReference type="SUPFAM" id="SSF51735">
    <property type="entry name" value="NAD(P)-binding Rossmann-fold domains"/>
    <property type="match status" value="1"/>
</dbReference>
<accession>A0AAV9P974</accession>
<dbReference type="PANTHER" id="PTHR43355">
    <property type="entry name" value="FLAVIN REDUCTASE (NADPH)"/>
    <property type="match status" value="1"/>
</dbReference>
<dbReference type="Pfam" id="PF13460">
    <property type="entry name" value="NAD_binding_10"/>
    <property type="match status" value="1"/>
</dbReference>
<dbReference type="Gene3D" id="3.40.50.720">
    <property type="entry name" value="NAD(P)-binding Rossmann-like Domain"/>
    <property type="match status" value="1"/>
</dbReference>
<dbReference type="PANTHER" id="PTHR43355:SF2">
    <property type="entry name" value="FLAVIN REDUCTASE (NADPH)"/>
    <property type="match status" value="1"/>
</dbReference>
<comment type="caution">
    <text evidence="3">The sequence shown here is derived from an EMBL/GenBank/DDBJ whole genome shotgun (WGS) entry which is preliminary data.</text>
</comment>
<feature type="domain" description="NAD(P)-binding" evidence="2">
    <location>
        <begin position="28"/>
        <end position="183"/>
    </location>
</feature>
<comment type="similarity">
    <text evidence="1">Belongs to the avfA family.</text>
</comment>
<keyword evidence="4" id="KW-1185">Reference proteome</keyword>
<dbReference type="GO" id="GO:0004074">
    <property type="term" value="F:biliverdin reductase [NAD(P)H] activity"/>
    <property type="evidence" value="ECO:0007669"/>
    <property type="project" value="TreeGrafter"/>
</dbReference>
<evidence type="ECO:0000259" key="2">
    <source>
        <dbReference type="Pfam" id="PF13460"/>
    </source>
</evidence>
<dbReference type="InterPro" id="IPR016040">
    <property type="entry name" value="NAD(P)-bd_dom"/>
</dbReference>
<evidence type="ECO:0000313" key="3">
    <source>
        <dbReference type="EMBL" id="KAK5168068.1"/>
    </source>
</evidence>
<dbReference type="AlphaFoldDB" id="A0AAV9P974"/>
<reference evidence="3 4" key="1">
    <citation type="submission" date="2023-08" db="EMBL/GenBank/DDBJ databases">
        <title>Black Yeasts Isolated from many extreme environments.</title>
        <authorList>
            <person name="Coleine C."/>
            <person name="Stajich J.E."/>
            <person name="Selbmann L."/>
        </authorList>
    </citation>
    <scope>NUCLEOTIDE SEQUENCE [LARGE SCALE GENOMIC DNA]</scope>
    <source>
        <strain evidence="3 4">CCFEE 5935</strain>
    </source>
</reference>
<protein>
    <recommendedName>
        <fullName evidence="2">NAD(P)-binding domain-containing protein</fullName>
    </recommendedName>
</protein>
<proteinExistence type="inferred from homology"/>